<keyword evidence="6" id="KW-1185">Reference proteome</keyword>
<dbReference type="CDD" id="cd01449">
    <property type="entry name" value="TST_Repeat_2"/>
    <property type="match status" value="1"/>
</dbReference>
<feature type="domain" description="Rhodanese" evidence="4">
    <location>
        <begin position="36"/>
        <end position="146"/>
    </location>
</feature>
<keyword evidence="1" id="KW-0808">Transferase</keyword>
<proteinExistence type="predicted"/>
<dbReference type="InterPro" id="IPR001763">
    <property type="entry name" value="Rhodanese-like_dom"/>
</dbReference>
<name>A0A3N4RPS3_9ACTN</name>
<dbReference type="InterPro" id="IPR045078">
    <property type="entry name" value="TST/MPST-like"/>
</dbReference>
<keyword evidence="2" id="KW-0677">Repeat</keyword>
<evidence type="ECO:0000313" key="5">
    <source>
        <dbReference type="EMBL" id="RPE35353.1"/>
    </source>
</evidence>
<dbReference type="CDD" id="cd01448">
    <property type="entry name" value="TST_Repeat_1"/>
    <property type="match status" value="1"/>
</dbReference>
<accession>A0A3N4RPS3</accession>
<organism evidence="5 6">
    <name type="scientific">Kitasatospora cineracea</name>
    <dbReference type="NCBI Taxonomy" id="88074"/>
    <lineage>
        <taxon>Bacteria</taxon>
        <taxon>Bacillati</taxon>
        <taxon>Actinomycetota</taxon>
        <taxon>Actinomycetes</taxon>
        <taxon>Kitasatosporales</taxon>
        <taxon>Streptomycetaceae</taxon>
        <taxon>Kitasatospora</taxon>
    </lineage>
</organism>
<dbReference type="Pfam" id="PF00581">
    <property type="entry name" value="Rhodanese"/>
    <property type="match status" value="2"/>
</dbReference>
<dbReference type="GO" id="GO:0004792">
    <property type="term" value="F:thiosulfate-cyanide sulfurtransferase activity"/>
    <property type="evidence" value="ECO:0007669"/>
    <property type="project" value="TreeGrafter"/>
</dbReference>
<dbReference type="SUPFAM" id="SSF52821">
    <property type="entry name" value="Rhodanese/Cell cycle control phosphatase"/>
    <property type="match status" value="2"/>
</dbReference>
<evidence type="ECO:0000256" key="2">
    <source>
        <dbReference type="ARBA" id="ARBA00022737"/>
    </source>
</evidence>
<dbReference type="AlphaFoldDB" id="A0A3N4RPS3"/>
<dbReference type="PROSITE" id="PS50206">
    <property type="entry name" value="RHODANESE_3"/>
    <property type="match status" value="2"/>
</dbReference>
<dbReference type="EMBL" id="RKQG01000001">
    <property type="protein sequence ID" value="RPE35353.1"/>
    <property type="molecule type" value="Genomic_DNA"/>
</dbReference>
<dbReference type="PANTHER" id="PTHR11364:SF27">
    <property type="entry name" value="SULFURTRANSFERASE"/>
    <property type="match status" value="1"/>
</dbReference>
<feature type="region of interest" description="Disordered" evidence="3">
    <location>
        <begin position="1"/>
        <end position="23"/>
    </location>
</feature>
<evidence type="ECO:0000259" key="4">
    <source>
        <dbReference type="PROSITE" id="PS50206"/>
    </source>
</evidence>
<evidence type="ECO:0000256" key="1">
    <source>
        <dbReference type="ARBA" id="ARBA00022679"/>
    </source>
</evidence>
<sequence length="295" mass="30736">MGPPPRRGAERATREPPAVTAPPPLIDPSWLAARLGRPDLVVLDAGIGAHRHAPARIPGARAFDLDGALSDHASPLPHTLPAPADLQRELRALGVDDRSTVVLYDGAGIYSAPRAWWMLRAMGFDRAAVLDGGLPAWQAAGHPVSTDPPAPAPAGDFTARPRPALLADRDAVAAALTDPATAVLDARSRARFTGTAPEPRPHLRPGHLPGSTSLPFTELLTPDGRHYLPLPALRARLTAATAGRPHLVTTCGSGVTACILAFAAHLTGHPAPAVYDGSWSDWGRPETGLPAATGD</sequence>
<dbReference type="InterPro" id="IPR036873">
    <property type="entry name" value="Rhodanese-like_dom_sf"/>
</dbReference>
<evidence type="ECO:0000313" key="6">
    <source>
        <dbReference type="Proteomes" id="UP000266906"/>
    </source>
</evidence>
<dbReference type="Gene3D" id="3.40.250.10">
    <property type="entry name" value="Rhodanese-like domain"/>
    <property type="match status" value="2"/>
</dbReference>
<dbReference type="Proteomes" id="UP000266906">
    <property type="component" value="Unassembled WGS sequence"/>
</dbReference>
<gene>
    <name evidence="5" type="ORF">EDD38_3702</name>
</gene>
<dbReference type="PANTHER" id="PTHR11364">
    <property type="entry name" value="THIOSULFATE SULFERTANSFERASE"/>
    <property type="match status" value="1"/>
</dbReference>
<protein>
    <submittedName>
        <fullName evidence="5">Thiosulfate/3-mercaptopyruvate sulfurtransferase</fullName>
    </submittedName>
</protein>
<evidence type="ECO:0000256" key="3">
    <source>
        <dbReference type="SAM" id="MobiDB-lite"/>
    </source>
</evidence>
<dbReference type="SMART" id="SM00450">
    <property type="entry name" value="RHOD"/>
    <property type="match status" value="2"/>
</dbReference>
<feature type="region of interest" description="Disordered" evidence="3">
    <location>
        <begin position="193"/>
        <end position="212"/>
    </location>
</feature>
<reference evidence="5 6" key="1">
    <citation type="submission" date="2018-11" db="EMBL/GenBank/DDBJ databases">
        <title>Sequencing the genomes of 1000 actinobacteria strains.</title>
        <authorList>
            <person name="Klenk H.-P."/>
        </authorList>
    </citation>
    <scope>NUCLEOTIDE SEQUENCE [LARGE SCALE GENOMIC DNA]</scope>
    <source>
        <strain evidence="5 6">DSM 44781</strain>
    </source>
</reference>
<comment type="caution">
    <text evidence="5">The sequence shown here is derived from an EMBL/GenBank/DDBJ whole genome shotgun (WGS) entry which is preliminary data.</text>
</comment>
<dbReference type="RefSeq" id="WP_123818843.1">
    <property type="nucleotide sequence ID" value="NZ_RKQG01000001.1"/>
</dbReference>
<feature type="domain" description="Rhodanese" evidence="4">
    <location>
        <begin position="177"/>
        <end position="288"/>
    </location>
</feature>